<accession>A0A510ICS8</accession>
<dbReference type="Pfam" id="PF13505">
    <property type="entry name" value="OMP_b-brl"/>
    <property type="match status" value="1"/>
</dbReference>
<name>A0A510ICS8_9VIBR</name>
<feature type="domain" description="Outer membrane protein beta-barrel" evidence="3">
    <location>
        <begin position="17"/>
        <end position="179"/>
    </location>
</feature>
<dbReference type="AlphaFoldDB" id="A0A510ICS8"/>
<evidence type="ECO:0000313" key="5">
    <source>
        <dbReference type="Proteomes" id="UP000315115"/>
    </source>
</evidence>
<evidence type="ECO:0000256" key="2">
    <source>
        <dbReference type="SAM" id="SignalP"/>
    </source>
</evidence>
<dbReference type="InterPro" id="IPR023614">
    <property type="entry name" value="Porin_dom_sf"/>
</dbReference>
<dbReference type="Proteomes" id="UP000315115">
    <property type="component" value="Chromosome 2"/>
</dbReference>
<reference evidence="5" key="1">
    <citation type="submission" date="2019-07" db="EMBL/GenBank/DDBJ databases">
        <title>Complete Genome Sequences of Vibrion rotiferianus strain AM7.</title>
        <authorList>
            <person name="Miyazaki K."/>
            <person name="Wiseschart A."/>
            <person name="Pootanakit K."/>
            <person name="Ishimori K."/>
            <person name="Kitahara K."/>
        </authorList>
    </citation>
    <scope>NUCLEOTIDE SEQUENCE [LARGE SCALE GENOMIC DNA]</scope>
    <source>
        <strain evidence="5">AM7</strain>
    </source>
</reference>
<dbReference type="EMBL" id="AP019799">
    <property type="protein sequence ID" value="BBL91499.1"/>
    <property type="molecule type" value="Genomic_DNA"/>
</dbReference>
<sequence>MTRSIVALSLATIFTSTFVSAETIEDSSYDRSGFGVNIGYAMTSLDNVTAATESGVSFGVSYTFNNGLVIAGSYVPTIVEDSASIGYLGAHVEASQANLMVGYESMSGWRILGGLAATDTEATVYNAYTSVSDSDSSTGFAVQGGYVFQNGITLDAQISVVDFAGIDATTSSLLVGYKF</sequence>
<organism evidence="4 5">
    <name type="scientific">Vibrio rotiferianus</name>
    <dbReference type="NCBI Taxonomy" id="190895"/>
    <lineage>
        <taxon>Bacteria</taxon>
        <taxon>Pseudomonadati</taxon>
        <taxon>Pseudomonadota</taxon>
        <taxon>Gammaproteobacteria</taxon>
        <taxon>Vibrionales</taxon>
        <taxon>Vibrionaceae</taxon>
        <taxon>Vibrio</taxon>
    </lineage>
</organism>
<feature type="chain" id="PRO_5021804055" description="Outer membrane protein beta-barrel domain-containing protein" evidence="2">
    <location>
        <begin position="22"/>
        <end position="179"/>
    </location>
</feature>
<dbReference type="InterPro" id="IPR027385">
    <property type="entry name" value="Beta-barrel_OMP"/>
</dbReference>
<keyword evidence="1 2" id="KW-0732">Signal</keyword>
<feature type="signal peptide" evidence="2">
    <location>
        <begin position="1"/>
        <end position="21"/>
    </location>
</feature>
<dbReference type="Gene3D" id="2.40.160.10">
    <property type="entry name" value="Porin"/>
    <property type="match status" value="1"/>
</dbReference>
<dbReference type="RefSeq" id="WP_143693900.1">
    <property type="nucleotide sequence ID" value="NZ_AP019799.1"/>
</dbReference>
<proteinExistence type="predicted"/>
<gene>
    <name evidence="4" type="ORF">VroAM7_41520</name>
</gene>
<evidence type="ECO:0000259" key="3">
    <source>
        <dbReference type="Pfam" id="PF13505"/>
    </source>
</evidence>
<dbReference type="SUPFAM" id="SSF56935">
    <property type="entry name" value="Porins"/>
    <property type="match status" value="1"/>
</dbReference>
<evidence type="ECO:0000256" key="1">
    <source>
        <dbReference type="ARBA" id="ARBA00022729"/>
    </source>
</evidence>
<protein>
    <recommendedName>
        <fullName evidence="3">Outer membrane protein beta-barrel domain-containing protein</fullName>
    </recommendedName>
</protein>
<evidence type="ECO:0000313" key="4">
    <source>
        <dbReference type="EMBL" id="BBL91499.1"/>
    </source>
</evidence>